<proteinExistence type="predicted"/>
<keyword evidence="2" id="KW-0812">Transmembrane</keyword>
<feature type="transmembrane region" description="Helical" evidence="2">
    <location>
        <begin position="7"/>
        <end position="23"/>
    </location>
</feature>
<reference evidence="3" key="1">
    <citation type="submission" date="2022-03" db="EMBL/GenBank/DDBJ databases">
        <title>Cryobacterium sp. nov. strain ZS14-85, isolated from Antarctic soil.</title>
        <authorList>
            <person name="Li J."/>
            <person name="Niu G."/>
        </authorList>
    </citation>
    <scope>NUCLEOTIDE SEQUENCE</scope>
    <source>
        <strain evidence="3">ZS14-85</strain>
    </source>
</reference>
<dbReference type="EMBL" id="JALGAR010000004">
    <property type="protein sequence ID" value="MCI4659276.1"/>
    <property type="molecule type" value="Genomic_DNA"/>
</dbReference>
<evidence type="ECO:0000313" key="3">
    <source>
        <dbReference type="EMBL" id="MCI4659276.1"/>
    </source>
</evidence>
<comment type="caution">
    <text evidence="3">The sequence shown here is derived from an EMBL/GenBank/DDBJ whole genome shotgun (WGS) entry which is preliminary data.</text>
</comment>
<feature type="region of interest" description="Disordered" evidence="1">
    <location>
        <begin position="122"/>
        <end position="153"/>
    </location>
</feature>
<feature type="transmembrane region" description="Helical" evidence="2">
    <location>
        <begin position="29"/>
        <end position="48"/>
    </location>
</feature>
<dbReference type="AlphaFoldDB" id="A0AA41QX15"/>
<keyword evidence="2" id="KW-1133">Transmembrane helix</keyword>
<keyword evidence="4" id="KW-1185">Reference proteome</keyword>
<keyword evidence="2" id="KW-0472">Membrane</keyword>
<protein>
    <submittedName>
        <fullName evidence="3">Uncharacterized protein</fullName>
    </submittedName>
</protein>
<name>A0AA41QX15_9MICO</name>
<dbReference type="RefSeq" id="WP_243012827.1">
    <property type="nucleotide sequence ID" value="NZ_JALGAR010000004.1"/>
</dbReference>
<accession>A0AA41QX15</accession>
<organism evidence="3 4">
    <name type="scientific">Cryobacterium zhongshanensis</name>
    <dbReference type="NCBI Taxonomy" id="2928153"/>
    <lineage>
        <taxon>Bacteria</taxon>
        <taxon>Bacillati</taxon>
        <taxon>Actinomycetota</taxon>
        <taxon>Actinomycetes</taxon>
        <taxon>Micrococcales</taxon>
        <taxon>Microbacteriaceae</taxon>
        <taxon>Cryobacterium</taxon>
    </lineage>
</organism>
<evidence type="ECO:0000313" key="4">
    <source>
        <dbReference type="Proteomes" id="UP001165341"/>
    </source>
</evidence>
<dbReference type="Proteomes" id="UP001165341">
    <property type="component" value="Unassembled WGS sequence"/>
</dbReference>
<feature type="transmembrane region" description="Helical" evidence="2">
    <location>
        <begin position="60"/>
        <end position="84"/>
    </location>
</feature>
<gene>
    <name evidence="3" type="ORF">MQH31_15825</name>
</gene>
<sequence length="227" mass="22383">MTPISRLWLSFAAIGAGTIHLAVGASAPVLLMITLVGFGAAELGWGAVTLVRGRALAPGAALFGALIPVFVWGAVATLGSGLGVPAAATGLPLQPMATTTLFDLFLAGSLALALRRTRRAANPGTIPTTAERVPNSGVQAGSGPNHPKSPRIGRQLLNSAQSSAGEAPGEAAGGWRFLAALTLAALVVSGLTTPALAATDAGAHAVPHGSHGLPAAPTPGTPAGHHH</sequence>
<evidence type="ECO:0000256" key="1">
    <source>
        <dbReference type="SAM" id="MobiDB-lite"/>
    </source>
</evidence>
<feature type="transmembrane region" description="Helical" evidence="2">
    <location>
        <begin position="96"/>
        <end position="114"/>
    </location>
</feature>
<evidence type="ECO:0000256" key="2">
    <source>
        <dbReference type="SAM" id="Phobius"/>
    </source>
</evidence>
<feature type="region of interest" description="Disordered" evidence="1">
    <location>
        <begin position="202"/>
        <end position="227"/>
    </location>
</feature>